<dbReference type="Ensembl" id="ENSOART00020075806.1">
    <property type="protein sequence ID" value="ENSOARP00020036800.1"/>
    <property type="gene ID" value="ENSOARG00020025333.2"/>
</dbReference>
<gene>
    <name evidence="1" type="primary">MYO3A</name>
</gene>
<proteinExistence type="predicted"/>
<organism evidence="1">
    <name type="scientific">Ovis aries</name>
    <name type="common">Sheep</name>
    <dbReference type="NCBI Taxonomy" id="9940"/>
    <lineage>
        <taxon>Eukaryota</taxon>
        <taxon>Metazoa</taxon>
        <taxon>Chordata</taxon>
        <taxon>Craniata</taxon>
        <taxon>Vertebrata</taxon>
        <taxon>Euteleostomi</taxon>
        <taxon>Mammalia</taxon>
        <taxon>Eutheria</taxon>
        <taxon>Laurasiatheria</taxon>
        <taxon>Artiodactyla</taxon>
        <taxon>Ruminantia</taxon>
        <taxon>Pecora</taxon>
        <taxon>Bovidae</taxon>
        <taxon>Caprinae</taxon>
        <taxon>Ovis</taxon>
    </lineage>
</organism>
<name>A0AC11D3K4_SHEEP</name>
<reference evidence="1" key="3">
    <citation type="submission" date="2025-09" db="UniProtKB">
        <authorList>
            <consortium name="Ensembl"/>
        </authorList>
    </citation>
    <scope>IDENTIFICATION</scope>
</reference>
<reference evidence="1" key="2">
    <citation type="submission" date="2025-08" db="UniProtKB">
        <authorList>
            <consortium name="Ensembl"/>
        </authorList>
    </citation>
    <scope>IDENTIFICATION</scope>
</reference>
<accession>A0AC11D3K4</accession>
<evidence type="ECO:0000313" key="1">
    <source>
        <dbReference type="Ensembl" id="ENSOARP00020036800.1"/>
    </source>
</evidence>
<sequence>MRKEAIDKLILIQACVRGFLGSRRYQKLQEKRKESAIIIQSAARGHLARKQRKEIVNTKNAAVKTIQAQDQECDYKKNFANKRSQSYLKNISFCRKN</sequence>
<reference evidence="1" key="1">
    <citation type="submission" date="2020-11" db="EMBL/GenBank/DDBJ databases">
        <authorList>
            <person name="Davenport K.M."/>
            <person name="Bickhart D.M."/>
            <person name="Smith T.P.L."/>
            <person name="Murdoch B.M."/>
            <person name="Rosen B.D."/>
        </authorList>
    </citation>
    <scope>NUCLEOTIDE SEQUENCE [LARGE SCALE GENOMIC DNA]</scope>
    <source>
        <strain evidence="1">OAR_USU_Benz2616</strain>
    </source>
</reference>
<protein>
    <submittedName>
        <fullName evidence="1">Myosin IIIA</fullName>
    </submittedName>
</protein>